<name>A0A6J6G662_9ZZZZ</name>
<dbReference type="InterPro" id="IPR002052">
    <property type="entry name" value="DNA_methylase_N6_adenine_CS"/>
</dbReference>
<evidence type="ECO:0000313" key="3">
    <source>
        <dbReference type="EMBL" id="CAB4596657.1"/>
    </source>
</evidence>
<dbReference type="CDD" id="cd02440">
    <property type="entry name" value="AdoMet_MTases"/>
    <property type="match status" value="1"/>
</dbReference>
<sequence>MRIIAGMAKGRNLISPIGDTRPTSDRAREALFSSLESELGGINNKYFLDLYAGSGAVSAEALSRGAGLVHAVESEESAVKVAESNLELFEKIVGSGSFQVFNSSVARFLKTNISIQYDAVFIDPPYELANDLVTNDLEALIENKFLKSTSIIAVERASKGNPFLWPTGLSELKVRKYGHAVIYYGIPSQNG</sequence>
<dbReference type="PROSITE" id="PS00092">
    <property type="entry name" value="N6_MTASE"/>
    <property type="match status" value="1"/>
</dbReference>
<proteinExistence type="predicted"/>
<dbReference type="GO" id="GO:0031167">
    <property type="term" value="P:rRNA methylation"/>
    <property type="evidence" value="ECO:0007669"/>
    <property type="project" value="InterPro"/>
</dbReference>
<evidence type="ECO:0000256" key="1">
    <source>
        <dbReference type="ARBA" id="ARBA00022603"/>
    </source>
</evidence>
<dbReference type="AlphaFoldDB" id="A0A6J6G662"/>
<dbReference type="InterPro" id="IPR029063">
    <property type="entry name" value="SAM-dependent_MTases_sf"/>
</dbReference>
<dbReference type="PIRSF" id="PIRSF004553">
    <property type="entry name" value="CHP00095"/>
    <property type="match status" value="1"/>
</dbReference>
<reference evidence="3" key="1">
    <citation type="submission" date="2020-05" db="EMBL/GenBank/DDBJ databases">
        <authorList>
            <person name="Chiriac C."/>
            <person name="Salcher M."/>
            <person name="Ghai R."/>
            <person name="Kavagutti S V."/>
        </authorList>
    </citation>
    <scope>NUCLEOTIDE SEQUENCE</scope>
</reference>
<dbReference type="GO" id="GO:0003676">
    <property type="term" value="F:nucleic acid binding"/>
    <property type="evidence" value="ECO:0007669"/>
    <property type="project" value="InterPro"/>
</dbReference>
<dbReference type="PANTHER" id="PTHR43542:SF1">
    <property type="entry name" value="METHYLTRANSFERASE"/>
    <property type="match status" value="1"/>
</dbReference>
<organism evidence="3">
    <name type="scientific">freshwater metagenome</name>
    <dbReference type="NCBI Taxonomy" id="449393"/>
    <lineage>
        <taxon>unclassified sequences</taxon>
        <taxon>metagenomes</taxon>
        <taxon>ecological metagenomes</taxon>
    </lineage>
</organism>
<dbReference type="PANTHER" id="PTHR43542">
    <property type="entry name" value="METHYLTRANSFERASE"/>
    <property type="match status" value="1"/>
</dbReference>
<dbReference type="InterPro" id="IPR004398">
    <property type="entry name" value="RNA_MeTrfase_RsmD"/>
</dbReference>
<dbReference type="Gene3D" id="3.40.50.150">
    <property type="entry name" value="Vaccinia Virus protein VP39"/>
    <property type="match status" value="1"/>
</dbReference>
<keyword evidence="2" id="KW-0808">Transferase</keyword>
<dbReference type="GO" id="GO:0008168">
    <property type="term" value="F:methyltransferase activity"/>
    <property type="evidence" value="ECO:0007669"/>
    <property type="project" value="UniProtKB-KW"/>
</dbReference>
<dbReference type="Pfam" id="PF03602">
    <property type="entry name" value="Cons_hypoth95"/>
    <property type="match status" value="1"/>
</dbReference>
<gene>
    <name evidence="3" type="ORF">UFOPK1791_00871</name>
</gene>
<evidence type="ECO:0000256" key="2">
    <source>
        <dbReference type="ARBA" id="ARBA00022679"/>
    </source>
</evidence>
<dbReference type="SUPFAM" id="SSF53335">
    <property type="entry name" value="S-adenosyl-L-methionine-dependent methyltransferases"/>
    <property type="match status" value="1"/>
</dbReference>
<dbReference type="EMBL" id="CAEZUF010000087">
    <property type="protein sequence ID" value="CAB4596657.1"/>
    <property type="molecule type" value="Genomic_DNA"/>
</dbReference>
<keyword evidence="1" id="KW-0489">Methyltransferase</keyword>
<dbReference type="NCBIfam" id="TIGR00095">
    <property type="entry name" value="16S rRNA (guanine(966)-N(2))-methyltransferase RsmD"/>
    <property type="match status" value="1"/>
</dbReference>
<protein>
    <submittedName>
        <fullName evidence="3">Unannotated protein</fullName>
    </submittedName>
</protein>
<accession>A0A6J6G662</accession>